<dbReference type="PANTHER" id="PTHR47691:SF3">
    <property type="entry name" value="HTH-TYPE TRANSCRIPTIONAL REGULATOR RV0890C-RELATED"/>
    <property type="match status" value="1"/>
</dbReference>
<dbReference type="InterPro" id="IPR027417">
    <property type="entry name" value="P-loop_NTPase"/>
</dbReference>
<evidence type="ECO:0008006" key="3">
    <source>
        <dbReference type="Google" id="ProtNLM"/>
    </source>
</evidence>
<dbReference type="Gene3D" id="1.25.40.10">
    <property type="entry name" value="Tetratricopeptide repeat domain"/>
    <property type="match status" value="1"/>
</dbReference>
<dbReference type="EMBL" id="BAABAL010000012">
    <property type="protein sequence ID" value="GAA4010327.1"/>
    <property type="molecule type" value="Genomic_DNA"/>
</dbReference>
<dbReference type="PANTHER" id="PTHR47691">
    <property type="entry name" value="REGULATOR-RELATED"/>
    <property type="match status" value="1"/>
</dbReference>
<dbReference type="SUPFAM" id="SSF52540">
    <property type="entry name" value="P-loop containing nucleoside triphosphate hydrolases"/>
    <property type="match status" value="1"/>
</dbReference>
<dbReference type="Gene3D" id="1.10.10.10">
    <property type="entry name" value="Winged helix-like DNA-binding domain superfamily/Winged helix DNA-binding domain"/>
    <property type="match status" value="1"/>
</dbReference>
<dbReference type="Proteomes" id="UP001501747">
    <property type="component" value="Unassembled WGS sequence"/>
</dbReference>
<dbReference type="Gene3D" id="3.40.50.300">
    <property type="entry name" value="P-loop containing nucleotide triphosphate hydrolases"/>
    <property type="match status" value="1"/>
</dbReference>
<evidence type="ECO:0000313" key="2">
    <source>
        <dbReference type="Proteomes" id="UP001501747"/>
    </source>
</evidence>
<dbReference type="InterPro" id="IPR011990">
    <property type="entry name" value="TPR-like_helical_dom_sf"/>
</dbReference>
<evidence type="ECO:0000313" key="1">
    <source>
        <dbReference type="EMBL" id="GAA4010327.1"/>
    </source>
</evidence>
<protein>
    <recommendedName>
        <fullName evidence="3">Tetratricopeptide repeat protein</fullName>
    </recommendedName>
</protein>
<keyword evidence="2" id="KW-1185">Reference proteome</keyword>
<organism evidence="1 2">
    <name type="scientific">Allokutzneria multivorans</name>
    <dbReference type="NCBI Taxonomy" id="1142134"/>
    <lineage>
        <taxon>Bacteria</taxon>
        <taxon>Bacillati</taxon>
        <taxon>Actinomycetota</taxon>
        <taxon>Actinomycetes</taxon>
        <taxon>Pseudonocardiales</taxon>
        <taxon>Pseudonocardiaceae</taxon>
        <taxon>Allokutzneria</taxon>
    </lineage>
</organism>
<dbReference type="SUPFAM" id="SSF48452">
    <property type="entry name" value="TPR-like"/>
    <property type="match status" value="1"/>
</dbReference>
<sequence length="714" mass="74598">MTDNDLAGNVSGTAVQVGVVHGNITLTAPAATAPAWPVARGLPARATVFLDREREQHRTHTFLRKRGEGGAAVVLCGPGGIGKSALALQLAHDHGAVHPAMGQVHADAHAGSDVVLAAWVAALGYPVPGSGQPPQAVLHLWRSLTAEAAVIAVADDLDSPEQVTALRPSTGVLLATSRLEPVRFAALAPAGVLVVDLAAFGPTIAADLVHAVASDTGLCPSLPAEQVEDVVCGAAGVPHALVVAAATLAHTPPTTAPARRMRVLASPPTEDSHLDAELDTAYTALPPPLQQAYRRLGVLPHHHRFTTALAAALFELDEPHAQATLEALARRRLCTRLAAGRWRVHDLVADHARTRALADGDLVPAGGPDRNPVLGFALDHLLHHAARASHALRPLTPRRGPAFAGLAALDRDAVPSAQEATVWFADELTGLLAAITAAVDTGMDQWCWQLVETCWPYLQLHGRPAEWARAYPAGPDSARRCGRVDAALLLASQGLYGLLNQRDFPGVLDAAPALLEEARRAGDLRVEASVAQYRAIAATETGDLHRAAADLARAREIYEAEGLARGAALVARRFGVLHQTTGNHQAALRELRAAVDGLTQLGDALAAAVAQVSLARSYLALGHHDTAGHLLADAASVLGVQGGQQHRADLAETRADHARLSGDVLGERAFVVEAIQTRAAVAGLGDADVVRLQERLHTLPAPTGEPDAPTGVSR</sequence>
<accession>A0ABP7SDU2</accession>
<reference evidence="2" key="1">
    <citation type="journal article" date="2019" name="Int. J. Syst. Evol. Microbiol.">
        <title>The Global Catalogue of Microorganisms (GCM) 10K type strain sequencing project: providing services to taxonomists for standard genome sequencing and annotation.</title>
        <authorList>
            <consortium name="The Broad Institute Genomics Platform"/>
            <consortium name="The Broad Institute Genome Sequencing Center for Infectious Disease"/>
            <person name="Wu L."/>
            <person name="Ma J."/>
        </authorList>
    </citation>
    <scope>NUCLEOTIDE SEQUENCE [LARGE SCALE GENOMIC DNA]</scope>
    <source>
        <strain evidence="2">JCM 17342</strain>
    </source>
</reference>
<comment type="caution">
    <text evidence="1">The sequence shown here is derived from an EMBL/GenBank/DDBJ whole genome shotgun (WGS) entry which is preliminary data.</text>
</comment>
<name>A0ABP7SDU2_9PSEU</name>
<proteinExistence type="predicted"/>
<dbReference type="InterPro" id="IPR036388">
    <property type="entry name" value="WH-like_DNA-bd_sf"/>
</dbReference>
<gene>
    <name evidence="1" type="ORF">GCM10022247_35620</name>
</gene>
<dbReference type="RefSeq" id="WP_344876116.1">
    <property type="nucleotide sequence ID" value="NZ_BAABAL010000012.1"/>
</dbReference>